<proteinExistence type="predicted"/>
<organism evidence="1 2">
    <name type="scientific">Gemmobacter aquaticus</name>
    <dbReference type="NCBI Taxonomy" id="490185"/>
    <lineage>
        <taxon>Bacteria</taxon>
        <taxon>Pseudomonadati</taxon>
        <taxon>Pseudomonadota</taxon>
        <taxon>Alphaproteobacteria</taxon>
        <taxon>Rhodobacterales</taxon>
        <taxon>Paracoccaceae</taxon>
        <taxon>Gemmobacter</taxon>
    </lineage>
</organism>
<reference evidence="1 2" key="1">
    <citation type="journal article" date="2014" name="Int. J. Syst. Evol. Microbiol.">
        <title>Complete genome sequence of Corynebacterium casei LMG S-19264T (=DSM 44701T), isolated from a smear-ripened cheese.</title>
        <authorList>
            <consortium name="US DOE Joint Genome Institute (JGI-PGF)"/>
            <person name="Walter F."/>
            <person name="Albersmeier A."/>
            <person name="Kalinowski J."/>
            <person name="Ruckert C."/>
        </authorList>
    </citation>
    <scope>NUCLEOTIDE SEQUENCE [LARGE SCALE GENOMIC DNA]</scope>
    <source>
        <strain evidence="1 2">CGMCC 1.7029</strain>
    </source>
</reference>
<gene>
    <name evidence="1" type="ORF">GCM10010991_15350</name>
</gene>
<accession>A0A917YKQ2</accession>
<sequence length="71" mass="7783">MHEKIGPHHLQRKAILYVGQSSAHNVLHSLNEYGPDLLRRRSMSAHYERALRGKLIVATPVSSVVGAAVAS</sequence>
<dbReference type="EMBL" id="BMLP01000001">
    <property type="protein sequence ID" value="GGO30458.1"/>
    <property type="molecule type" value="Genomic_DNA"/>
</dbReference>
<evidence type="ECO:0000313" key="2">
    <source>
        <dbReference type="Proteomes" id="UP000598196"/>
    </source>
</evidence>
<evidence type="ECO:0000313" key="1">
    <source>
        <dbReference type="EMBL" id="GGO30458.1"/>
    </source>
</evidence>
<comment type="caution">
    <text evidence="1">The sequence shown here is derived from an EMBL/GenBank/DDBJ whole genome shotgun (WGS) entry which is preliminary data.</text>
</comment>
<keyword evidence="2" id="KW-1185">Reference proteome</keyword>
<protein>
    <submittedName>
        <fullName evidence="1">Uncharacterized protein</fullName>
    </submittedName>
</protein>
<name>A0A917YKQ2_9RHOB</name>
<dbReference type="Proteomes" id="UP000598196">
    <property type="component" value="Unassembled WGS sequence"/>
</dbReference>
<dbReference type="AlphaFoldDB" id="A0A917YKQ2"/>